<organism evidence="12 13">
    <name type="scientific">Roseovarius mucosus</name>
    <dbReference type="NCBI Taxonomy" id="215743"/>
    <lineage>
        <taxon>Bacteria</taxon>
        <taxon>Pseudomonadati</taxon>
        <taxon>Pseudomonadota</taxon>
        <taxon>Alphaproteobacteria</taxon>
        <taxon>Rhodobacterales</taxon>
        <taxon>Roseobacteraceae</taxon>
        <taxon>Roseovarius</taxon>
    </lineage>
</organism>
<evidence type="ECO:0000256" key="5">
    <source>
        <dbReference type="ARBA" id="ARBA00022908"/>
    </source>
</evidence>
<keyword evidence="13" id="KW-1185">Reference proteome</keyword>
<dbReference type="PANTHER" id="PTHR30349:SF90">
    <property type="entry name" value="TYROSINE RECOMBINASE XERD"/>
    <property type="match status" value="1"/>
</dbReference>
<dbReference type="Proteomes" id="UP000192273">
    <property type="component" value="Chromosome"/>
</dbReference>
<keyword evidence="4 9" id="KW-0159">Chromosome partition</keyword>
<dbReference type="PROSITE" id="PS51900">
    <property type="entry name" value="CB"/>
    <property type="match status" value="1"/>
</dbReference>
<comment type="similarity">
    <text evidence="9">Belongs to the 'phage' integrase family. XerC subfamily.</text>
</comment>
<dbReference type="InterPro" id="IPR004107">
    <property type="entry name" value="Integrase_SAM-like_N"/>
</dbReference>
<dbReference type="InterPro" id="IPR044068">
    <property type="entry name" value="CB"/>
</dbReference>
<dbReference type="GO" id="GO:0009037">
    <property type="term" value="F:tyrosine-based site-specific recombinase activity"/>
    <property type="evidence" value="ECO:0007669"/>
    <property type="project" value="UniProtKB-UniRule"/>
</dbReference>
<accession>A0A1V0RJA1</accession>
<dbReference type="GO" id="GO:0005737">
    <property type="term" value="C:cytoplasm"/>
    <property type="evidence" value="ECO:0007669"/>
    <property type="project" value="UniProtKB-SubCell"/>
</dbReference>
<dbReference type="InterPro" id="IPR002104">
    <property type="entry name" value="Integrase_catalytic"/>
</dbReference>
<keyword evidence="3 9" id="KW-0132">Cell division</keyword>
<dbReference type="HAMAP" id="MF_01808">
    <property type="entry name" value="Recomb_XerC_XerD"/>
    <property type="match status" value="1"/>
</dbReference>
<feature type="active site" evidence="9">
    <location>
        <position position="279"/>
    </location>
</feature>
<proteinExistence type="inferred from homology"/>
<dbReference type="EMBL" id="CP020474">
    <property type="protein sequence ID" value="ARE81853.1"/>
    <property type="molecule type" value="Genomic_DNA"/>
</dbReference>
<dbReference type="PROSITE" id="PS51898">
    <property type="entry name" value="TYR_RECOMBINASE"/>
    <property type="match status" value="1"/>
</dbReference>
<feature type="active site" evidence="9">
    <location>
        <position position="175"/>
    </location>
</feature>
<dbReference type="NCBIfam" id="NF001399">
    <property type="entry name" value="PRK00283.1"/>
    <property type="match status" value="1"/>
</dbReference>
<feature type="active site" evidence="9">
    <location>
        <position position="151"/>
    </location>
</feature>
<comment type="subunit">
    <text evidence="9">Forms a cyclic heterotetrameric complex composed of two molecules of XerC and two molecules of XerD.</text>
</comment>
<evidence type="ECO:0000256" key="7">
    <source>
        <dbReference type="ARBA" id="ARBA00023172"/>
    </source>
</evidence>
<dbReference type="PANTHER" id="PTHR30349">
    <property type="entry name" value="PHAGE INTEGRASE-RELATED"/>
    <property type="match status" value="1"/>
</dbReference>
<dbReference type="AlphaFoldDB" id="A0A1V0RJA1"/>
<evidence type="ECO:0000259" key="10">
    <source>
        <dbReference type="PROSITE" id="PS51898"/>
    </source>
</evidence>
<evidence type="ECO:0000313" key="12">
    <source>
        <dbReference type="EMBL" id="ARE81853.1"/>
    </source>
</evidence>
<comment type="subcellular location">
    <subcellularLocation>
        <location evidence="1 9">Cytoplasm</location>
    </subcellularLocation>
</comment>
<feature type="domain" description="Tyr recombinase" evidence="10">
    <location>
        <begin position="108"/>
        <end position="301"/>
    </location>
</feature>
<evidence type="ECO:0000256" key="1">
    <source>
        <dbReference type="ARBA" id="ARBA00004496"/>
    </source>
</evidence>
<feature type="domain" description="Core-binding (CB)" evidence="11">
    <location>
        <begin position="2"/>
        <end position="87"/>
    </location>
</feature>
<evidence type="ECO:0000256" key="3">
    <source>
        <dbReference type="ARBA" id="ARBA00022618"/>
    </source>
</evidence>
<keyword evidence="6 9" id="KW-0238">DNA-binding</keyword>
<evidence type="ECO:0000313" key="13">
    <source>
        <dbReference type="Proteomes" id="UP000192273"/>
    </source>
</evidence>
<dbReference type="RefSeq" id="WP_008281108.1">
    <property type="nucleotide sequence ID" value="NZ_CP020474.1"/>
</dbReference>
<gene>
    <name evidence="12" type="primary">xerD</name>
    <name evidence="9" type="synonym">xerC</name>
    <name evidence="12" type="ORF">ROSMUCSMR3_00347</name>
</gene>
<dbReference type="Pfam" id="PF02899">
    <property type="entry name" value="Phage_int_SAM_1"/>
    <property type="match status" value="1"/>
</dbReference>
<keyword evidence="5 9" id="KW-0229">DNA integration</keyword>
<dbReference type="InterPro" id="IPR023009">
    <property type="entry name" value="Tyrosine_recombinase_XerC/XerD"/>
</dbReference>
<dbReference type="GO" id="GO:0006313">
    <property type="term" value="P:DNA transposition"/>
    <property type="evidence" value="ECO:0007669"/>
    <property type="project" value="UniProtKB-UniRule"/>
</dbReference>
<dbReference type="GO" id="GO:0007059">
    <property type="term" value="P:chromosome segregation"/>
    <property type="evidence" value="ECO:0007669"/>
    <property type="project" value="UniProtKB-UniRule"/>
</dbReference>
<dbReference type="InterPro" id="IPR013762">
    <property type="entry name" value="Integrase-like_cat_sf"/>
</dbReference>
<dbReference type="OrthoDB" id="9801717at2"/>
<dbReference type="InterPro" id="IPR011010">
    <property type="entry name" value="DNA_brk_join_enz"/>
</dbReference>
<feature type="active site" description="O-(3'-phospho-DNA)-tyrosine intermediate" evidence="9">
    <location>
        <position position="288"/>
    </location>
</feature>
<dbReference type="InterPro" id="IPR050090">
    <property type="entry name" value="Tyrosine_recombinase_XerCD"/>
</dbReference>
<feature type="active site" evidence="9">
    <location>
        <position position="253"/>
    </location>
</feature>
<name>A0A1V0RJA1_9RHOB</name>
<evidence type="ECO:0000259" key="11">
    <source>
        <dbReference type="PROSITE" id="PS51900"/>
    </source>
</evidence>
<dbReference type="InterPro" id="IPR010998">
    <property type="entry name" value="Integrase_recombinase_N"/>
</dbReference>
<keyword evidence="8 9" id="KW-0131">Cell cycle</keyword>
<dbReference type="Gene3D" id="1.10.150.130">
    <property type="match status" value="1"/>
</dbReference>
<evidence type="ECO:0000256" key="2">
    <source>
        <dbReference type="ARBA" id="ARBA00022490"/>
    </source>
</evidence>
<evidence type="ECO:0000256" key="8">
    <source>
        <dbReference type="ARBA" id="ARBA00023306"/>
    </source>
</evidence>
<comment type="function">
    <text evidence="9">Site-specific tyrosine recombinase, which acts by catalyzing the cutting and rejoining of the recombining DNA molecules. The XerC-XerD complex is essential to convert dimers of the bacterial chromosome into monomers to permit their segregation at cell division. It also contributes to the segregational stability of plasmids.</text>
</comment>
<reference evidence="12 13" key="1">
    <citation type="submission" date="2017-03" db="EMBL/GenBank/DDBJ databases">
        <title>Genome Sequence of Roseovarius mucosus strain SMR3 Isolated from a culture of the Diatom Skeletonema marinoi.</title>
        <authorList>
            <person name="Topel M."/>
            <person name="Pinder M."/>
            <person name="Johansson O.N."/>
            <person name="Kourtchenko O."/>
            <person name="Godhe A."/>
            <person name="Clarke A.K."/>
        </authorList>
    </citation>
    <scope>NUCLEOTIDE SEQUENCE [LARGE SCALE GENOMIC DNA]</scope>
    <source>
        <strain evidence="12 13">SMR3</strain>
    </source>
</reference>
<sequence>MTEAARWIDLFLEAQAAELGAAKNTLLAYARDLKDFSEWVENQGLALQTLTQPDIDRYLVFCDAQGLARATRARRLSAIRQLYRFAFDERLRADNPAIRIKGPGKAQRLPKTLSEEEVSRLLDMAPAHGRTASERSRNACLVALLYATGMRVSELVSLPLGAARGDPRMILVRGKGGKERMVPLSPPARAALSDWLAIRDAEESARRAKGVQSSPYLFASGGASGHLTRHRFYNLIKEISVKAHVDPDKVTPHTLRHAFATHLLANGADLRVIQTLLGHADVATTEIYTHVLEARLQALVQEHHPLAQAARRKTGGKTSSDGQ</sequence>
<evidence type="ECO:0000256" key="9">
    <source>
        <dbReference type="HAMAP-Rule" id="MF_01808"/>
    </source>
</evidence>
<keyword evidence="7 9" id="KW-0233">DNA recombination</keyword>
<feature type="active site" evidence="9">
    <location>
        <position position="256"/>
    </location>
</feature>
<dbReference type="Gene3D" id="1.10.443.10">
    <property type="entry name" value="Intergrase catalytic core"/>
    <property type="match status" value="1"/>
</dbReference>
<dbReference type="Pfam" id="PF00589">
    <property type="entry name" value="Phage_integrase"/>
    <property type="match status" value="1"/>
</dbReference>
<evidence type="ECO:0000256" key="6">
    <source>
        <dbReference type="ARBA" id="ARBA00023125"/>
    </source>
</evidence>
<dbReference type="GO" id="GO:0051301">
    <property type="term" value="P:cell division"/>
    <property type="evidence" value="ECO:0007669"/>
    <property type="project" value="UniProtKB-KW"/>
</dbReference>
<dbReference type="SUPFAM" id="SSF56349">
    <property type="entry name" value="DNA breaking-rejoining enzymes"/>
    <property type="match status" value="1"/>
</dbReference>
<dbReference type="GO" id="GO:0003677">
    <property type="term" value="F:DNA binding"/>
    <property type="evidence" value="ECO:0007669"/>
    <property type="project" value="UniProtKB-UniRule"/>
</dbReference>
<protein>
    <recommendedName>
        <fullName evidence="9">Tyrosine recombinase XerC</fullName>
    </recommendedName>
</protein>
<keyword evidence="2 9" id="KW-0963">Cytoplasm</keyword>
<evidence type="ECO:0000256" key="4">
    <source>
        <dbReference type="ARBA" id="ARBA00022829"/>
    </source>
</evidence>
<dbReference type="KEGG" id="rmm:ROSMUCSMR3_00347"/>